<keyword evidence="2" id="KW-1185">Reference proteome</keyword>
<gene>
    <name evidence="1" type="ORF">IHE45_13G090800</name>
</gene>
<dbReference type="EMBL" id="CM037023">
    <property type="protein sequence ID" value="KAH7666274.1"/>
    <property type="molecule type" value="Genomic_DNA"/>
</dbReference>
<protein>
    <submittedName>
        <fullName evidence="1">S-adenosyl-L-methionine-dependent methyltransferase protein</fullName>
    </submittedName>
</protein>
<accession>A0ACB7UZL6</accession>
<sequence length="249" mass="25749">MSQEQQPRKPQQDQTPSPIKYGNVFDVSGSLSDQTIAPQDAALMQSAESLITGQTLSGGAASTMQSAATRNKRAGHVTGDDISPAAAHQGVSATQSNLPSGHRTITETVSGKVMEQYSLQELMEITSPVSALNNQDGLTIGEALEAAAITEGSQPVTLSDAAAIKAAEEIITGGGAPVLGGVADQAQSAAEANELVTGDEYKTKLSDILADATMKLAGDKVVMKEDAERVTRAELRNSAEGTMRPRGVA</sequence>
<feature type="non-terminal residue" evidence="1">
    <location>
        <position position="249"/>
    </location>
</feature>
<comment type="caution">
    <text evidence="1">The sequence shown here is derived from an EMBL/GenBank/DDBJ whole genome shotgun (WGS) entry which is preliminary data.</text>
</comment>
<reference evidence="2" key="1">
    <citation type="journal article" date="2022" name="Nat. Commun.">
        <title>Chromosome evolution and the genetic basis of agronomically important traits in greater yam.</title>
        <authorList>
            <person name="Bredeson J.V."/>
            <person name="Lyons J.B."/>
            <person name="Oniyinde I.O."/>
            <person name="Okereke N.R."/>
            <person name="Kolade O."/>
            <person name="Nnabue I."/>
            <person name="Nwadili C.O."/>
            <person name="Hribova E."/>
            <person name="Parker M."/>
            <person name="Nwogha J."/>
            <person name="Shu S."/>
            <person name="Carlson J."/>
            <person name="Kariba R."/>
            <person name="Muthemba S."/>
            <person name="Knop K."/>
            <person name="Barton G.J."/>
            <person name="Sherwood A.V."/>
            <person name="Lopez-Montes A."/>
            <person name="Asiedu R."/>
            <person name="Jamnadass R."/>
            <person name="Muchugi A."/>
            <person name="Goodstein D."/>
            <person name="Egesi C.N."/>
            <person name="Featherston J."/>
            <person name="Asfaw A."/>
            <person name="Simpson G.G."/>
            <person name="Dolezel J."/>
            <person name="Hendre P.S."/>
            <person name="Van Deynze A."/>
            <person name="Kumar P.L."/>
            <person name="Obidiegwu J.E."/>
            <person name="Bhattacharjee R."/>
            <person name="Rokhsar D.S."/>
        </authorList>
    </citation>
    <scope>NUCLEOTIDE SEQUENCE [LARGE SCALE GENOMIC DNA]</scope>
    <source>
        <strain evidence="2">cv. TDa95/00328</strain>
    </source>
</reference>
<keyword evidence="1" id="KW-0489">Methyltransferase</keyword>
<evidence type="ECO:0000313" key="2">
    <source>
        <dbReference type="Proteomes" id="UP000827976"/>
    </source>
</evidence>
<proteinExistence type="predicted"/>
<evidence type="ECO:0000313" key="1">
    <source>
        <dbReference type="EMBL" id="KAH7666274.1"/>
    </source>
</evidence>
<organism evidence="1 2">
    <name type="scientific">Dioscorea alata</name>
    <name type="common">Purple yam</name>
    <dbReference type="NCBI Taxonomy" id="55571"/>
    <lineage>
        <taxon>Eukaryota</taxon>
        <taxon>Viridiplantae</taxon>
        <taxon>Streptophyta</taxon>
        <taxon>Embryophyta</taxon>
        <taxon>Tracheophyta</taxon>
        <taxon>Spermatophyta</taxon>
        <taxon>Magnoliopsida</taxon>
        <taxon>Liliopsida</taxon>
        <taxon>Dioscoreales</taxon>
        <taxon>Dioscoreaceae</taxon>
        <taxon>Dioscorea</taxon>
    </lineage>
</organism>
<keyword evidence="1" id="KW-0808">Transferase</keyword>
<dbReference type="Proteomes" id="UP000827976">
    <property type="component" value="Chromosome 13"/>
</dbReference>
<name>A0ACB7UZL6_DIOAL</name>